<name>A0A1T5AJG7_9FLAO</name>
<organism evidence="1 2">
    <name type="scientific">Maribacter arcticus</name>
    <dbReference type="NCBI Taxonomy" id="561365"/>
    <lineage>
        <taxon>Bacteria</taxon>
        <taxon>Pseudomonadati</taxon>
        <taxon>Bacteroidota</taxon>
        <taxon>Flavobacteriia</taxon>
        <taxon>Flavobacteriales</taxon>
        <taxon>Flavobacteriaceae</taxon>
        <taxon>Maribacter</taxon>
    </lineage>
</organism>
<proteinExistence type="predicted"/>
<protein>
    <submittedName>
        <fullName evidence="1">Uncharacterized protein</fullName>
    </submittedName>
</protein>
<sequence>MKKKHFKYDSEYSIGMYLNKYQFLQQTELELFAKTQKVFTEDTPCHLYFILKRPRLSLDKDYFVQDQDFFEFKYYIHVQDEKHERLFRIGKPSDSKNFMLMCEYPYDTFKITDNGKINANFKLAAILDIIHSKNSKSEPLLDYKVLYVGQAFGTDGKRTAIDRLGSHSTLQKIYSEAMQRNPDSEIWLMLAHFEEQRFGAMNGKIIMPTENQEENIQRFADFMNPSGSKFSEDQKINFTEAALIQTFLPRYNKEFKGTFPSPNHSSYQECYELGVNGIVVELDTTNVARWLYSDHLPRRPEGQIGIQYWQYGEFHFTTDKDRFKMFNNEYFE</sequence>
<dbReference type="OrthoDB" id="8442303at2"/>
<dbReference type="RefSeq" id="WP_079511522.1">
    <property type="nucleotide sequence ID" value="NZ_FUYL01000002.1"/>
</dbReference>
<dbReference type="AlphaFoldDB" id="A0A1T5AJG7"/>
<gene>
    <name evidence="1" type="ORF">SAMN05660866_01033</name>
</gene>
<dbReference type="Proteomes" id="UP000190339">
    <property type="component" value="Unassembled WGS sequence"/>
</dbReference>
<evidence type="ECO:0000313" key="2">
    <source>
        <dbReference type="Proteomes" id="UP000190339"/>
    </source>
</evidence>
<dbReference type="STRING" id="561365.SAMN05660866_01033"/>
<reference evidence="2" key="1">
    <citation type="submission" date="2017-02" db="EMBL/GenBank/DDBJ databases">
        <authorList>
            <person name="Varghese N."/>
            <person name="Submissions S."/>
        </authorList>
    </citation>
    <scope>NUCLEOTIDE SEQUENCE [LARGE SCALE GENOMIC DNA]</scope>
    <source>
        <strain evidence="2">DSM 23546</strain>
    </source>
</reference>
<dbReference type="EMBL" id="FUYL01000002">
    <property type="protein sequence ID" value="SKB35141.1"/>
    <property type="molecule type" value="Genomic_DNA"/>
</dbReference>
<evidence type="ECO:0000313" key="1">
    <source>
        <dbReference type="EMBL" id="SKB35141.1"/>
    </source>
</evidence>
<accession>A0A1T5AJG7</accession>
<keyword evidence="2" id="KW-1185">Reference proteome</keyword>